<dbReference type="EMBL" id="JBDKWZ010000007">
    <property type="protein sequence ID" value="MEN7549155.1"/>
    <property type="molecule type" value="Genomic_DNA"/>
</dbReference>
<evidence type="ECO:0000256" key="3">
    <source>
        <dbReference type="ARBA" id="ARBA00023237"/>
    </source>
</evidence>
<comment type="caution">
    <text evidence="5">The sequence shown here is derived from an EMBL/GenBank/DDBJ whole genome shotgun (WGS) entry which is preliminary data.</text>
</comment>
<accession>A0AAW9SBK3</accession>
<dbReference type="Proteomes" id="UP001403385">
    <property type="component" value="Unassembled WGS sequence"/>
</dbReference>
<dbReference type="Gene3D" id="2.40.170.20">
    <property type="entry name" value="TonB-dependent receptor, beta-barrel domain"/>
    <property type="match status" value="1"/>
</dbReference>
<protein>
    <recommendedName>
        <fullName evidence="7">TonB-dependent receptor</fullName>
    </recommendedName>
</protein>
<evidence type="ECO:0000256" key="4">
    <source>
        <dbReference type="SAM" id="SignalP"/>
    </source>
</evidence>
<reference evidence="5 6" key="1">
    <citation type="submission" date="2024-04" db="EMBL/GenBank/DDBJ databases">
        <title>Novel genus in family Flammeovirgaceae.</title>
        <authorList>
            <person name="Nguyen T.H."/>
            <person name="Vuong T.Q."/>
            <person name="Le H."/>
            <person name="Kim S.-G."/>
        </authorList>
    </citation>
    <scope>NUCLEOTIDE SEQUENCE [LARGE SCALE GENOMIC DNA]</scope>
    <source>
        <strain evidence="5 6">JCM 23209</strain>
    </source>
</reference>
<evidence type="ECO:0000256" key="1">
    <source>
        <dbReference type="ARBA" id="ARBA00004442"/>
    </source>
</evidence>
<keyword evidence="6" id="KW-1185">Reference proteome</keyword>
<sequence>MKFHRILYKCLALSVVALLPFGALAQQDKFVKESTDLKDAEFRVEKESVLELPVAGRIYSKMDKIEQLKPDTRQTYELQLVDYELPLLEPQIHAAKMERPYPEILTGNYVKGGVGSYITPYFEGVHSSLRSEKINYSVHAKHLSSVWGPVDKEFSGTSHNLLEGNAKFFTPTGDVSTYLGYDRRMVHFYGYDTLADNLEAKDLKQLYHTVKGGLEFVQNTQSYTPFQFRSGLDFHHLQDRLGARENNLQLHFRSKYELNDEAFIKADLELLFSNRKDEGVNNTRNLFYLSPSYNMEVDKLKVQAGVRIVYNSDSTMDAKSLYFYPDIQATYQVVEDVLEAYGKITGNLHQRTLLDFARENPYLNSRVPLAHANEKLRFEAGVNASPTRKLGLRAGFSFNAVENLHFYVNDTLNRAKFNILYDEGNTNVLNFFAELSADFNPLKGVLKYQFYNYNTKDLAEAWHRPSSEFDLMMQYNHQDFLTIKASAYALSGIKAMEINAERSTTTLDPIFDLNLQGEYKVFENLSAFLAINNIFSQKYQRYLYYNSKGIHALIGAMYTF</sequence>
<comment type="subcellular location">
    <subcellularLocation>
        <location evidence="1">Cell outer membrane</location>
    </subcellularLocation>
</comment>
<organism evidence="5 6">
    <name type="scientific">Rapidithrix thailandica</name>
    <dbReference type="NCBI Taxonomy" id="413964"/>
    <lineage>
        <taxon>Bacteria</taxon>
        <taxon>Pseudomonadati</taxon>
        <taxon>Bacteroidota</taxon>
        <taxon>Cytophagia</taxon>
        <taxon>Cytophagales</taxon>
        <taxon>Flammeovirgaceae</taxon>
        <taxon>Rapidithrix</taxon>
    </lineage>
</organism>
<feature type="chain" id="PRO_5043342576" description="TonB-dependent receptor" evidence="4">
    <location>
        <begin position="26"/>
        <end position="560"/>
    </location>
</feature>
<keyword evidence="4" id="KW-0732">Signal</keyword>
<evidence type="ECO:0000313" key="5">
    <source>
        <dbReference type="EMBL" id="MEN7549155.1"/>
    </source>
</evidence>
<evidence type="ECO:0000256" key="2">
    <source>
        <dbReference type="ARBA" id="ARBA00023136"/>
    </source>
</evidence>
<dbReference type="RefSeq" id="WP_346821924.1">
    <property type="nucleotide sequence ID" value="NZ_JBDKWZ010000007.1"/>
</dbReference>
<evidence type="ECO:0000313" key="6">
    <source>
        <dbReference type="Proteomes" id="UP001403385"/>
    </source>
</evidence>
<dbReference type="AlphaFoldDB" id="A0AAW9SBK3"/>
<evidence type="ECO:0008006" key="7">
    <source>
        <dbReference type="Google" id="ProtNLM"/>
    </source>
</evidence>
<keyword evidence="3" id="KW-0998">Cell outer membrane</keyword>
<dbReference type="GO" id="GO:0009279">
    <property type="term" value="C:cell outer membrane"/>
    <property type="evidence" value="ECO:0007669"/>
    <property type="project" value="UniProtKB-SubCell"/>
</dbReference>
<feature type="signal peptide" evidence="4">
    <location>
        <begin position="1"/>
        <end position="25"/>
    </location>
</feature>
<keyword evidence="2" id="KW-0472">Membrane</keyword>
<proteinExistence type="predicted"/>
<dbReference type="InterPro" id="IPR036942">
    <property type="entry name" value="Beta-barrel_TonB_sf"/>
</dbReference>
<name>A0AAW9SBK3_9BACT</name>
<gene>
    <name evidence="5" type="ORF">AAG747_14625</name>
</gene>
<dbReference type="SUPFAM" id="SSF56935">
    <property type="entry name" value="Porins"/>
    <property type="match status" value="1"/>
</dbReference>